<reference evidence="1" key="1">
    <citation type="journal article" date="2023" name="Mol. Phylogenet. Evol.">
        <title>Genome-scale phylogeny and comparative genomics of the fungal order Sordariales.</title>
        <authorList>
            <person name="Hensen N."/>
            <person name="Bonometti L."/>
            <person name="Westerberg I."/>
            <person name="Brannstrom I.O."/>
            <person name="Guillou S."/>
            <person name="Cros-Aarteil S."/>
            <person name="Calhoun S."/>
            <person name="Haridas S."/>
            <person name="Kuo A."/>
            <person name="Mondo S."/>
            <person name="Pangilinan J."/>
            <person name="Riley R."/>
            <person name="LaButti K."/>
            <person name="Andreopoulos B."/>
            <person name="Lipzen A."/>
            <person name="Chen C."/>
            <person name="Yan M."/>
            <person name="Daum C."/>
            <person name="Ng V."/>
            <person name="Clum A."/>
            <person name="Steindorff A."/>
            <person name="Ohm R.A."/>
            <person name="Martin F."/>
            <person name="Silar P."/>
            <person name="Natvig D.O."/>
            <person name="Lalanne C."/>
            <person name="Gautier V."/>
            <person name="Ament-Velasquez S.L."/>
            <person name="Kruys A."/>
            <person name="Hutchinson M.I."/>
            <person name="Powell A.J."/>
            <person name="Barry K."/>
            <person name="Miller A.N."/>
            <person name="Grigoriev I.V."/>
            <person name="Debuchy R."/>
            <person name="Gladieux P."/>
            <person name="Hiltunen Thoren M."/>
            <person name="Johannesson H."/>
        </authorList>
    </citation>
    <scope>NUCLEOTIDE SEQUENCE</scope>
    <source>
        <strain evidence="1">CBS 103.79</strain>
    </source>
</reference>
<reference evidence="1" key="2">
    <citation type="submission" date="2023-05" db="EMBL/GenBank/DDBJ databases">
        <authorList>
            <consortium name="Lawrence Berkeley National Laboratory"/>
            <person name="Steindorff A."/>
            <person name="Hensen N."/>
            <person name="Bonometti L."/>
            <person name="Westerberg I."/>
            <person name="Brannstrom I.O."/>
            <person name="Guillou S."/>
            <person name="Cros-Aarteil S."/>
            <person name="Calhoun S."/>
            <person name="Haridas S."/>
            <person name="Kuo A."/>
            <person name="Mondo S."/>
            <person name="Pangilinan J."/>
            <person name="Riley R."/>
            <person name="Labutti K."/>
            <person name="Andreopoulos B."/>
            <person name="Lipzen A."/>
            <person name="Chen C."/>
            <person name="Yanf M."/>
            <person name="Daum C."/>
            <person name="Ng V."/>
            <person name="Clum A."/>
            <person name="Ohm R."/>
            <person name="Martin F."/>
            <person name="Silar P."/>
            <person name="Natvig D."/>
            <person name="Lalanne C."/>
            <person name="Gautier V."/>
            <person name="Ament-Velasquez S.L."/>
            <person name="Kruys A."/>
            <person name="Hutchinson M.I."/>
            <person name="Powell A.J."/>
            <person name="Barry K."/>
            <person name="Miller A.N."/>
            <person name="Grigoriev I.V."/>
            <person name="Debuchy R."/>
            <person name="Gladieux P."/>
            <person name="Thoren M.H."/>
            <person name="Johannesson H."/>
        </authorList>
    </citation>
    <scope>NUCLEOTIDE SEQUENCE</scope>
    <source>
        <strain evidence="1">CBS 103.79</strain>
    </source>
</reference>
<organism evidence="1 2">
    <name type="scientific">Staphylotrichum tortipilum</name>
    <dbReference type="NCBI Taxonomy" id="2831512"/>
    <lineage>
        <taxon>Eukaryota</taxon>
        <taxon>Fungi</taxon>
        <taxon>Dikarya</taxon>
        <taxon>Ascomycota</taxon>
        <taxon>Pezizomycotina</taxon>
        <taxon>Sordariomycetes</taxon>
        <taxon>Sordariomycetidae</taxon>
        <taxon>Sordariales</taxon>
        <taxon>Chaetomiaceae</taxon>
        <taxon>Staphylotrichum</taxon>
    </lineage>
</organism>
<sequence>MGLTTLLRGFKIPVALLDRYLENNHVLPTFDHSPIYNPALWPGESTPRIDPGSAFLRSRLGPSGADTLIFIPQREGAGMTLHAYVAFAYIMVFGQRRLQLPGDLADEPPEGWRWVWEEGEEGEEEEEGEDPVRMVVVVTNEREFPFRGPFMREAHGVNVWASLSDDL</sequence>
<keyword evidence="2" id="KW-1185">Reference proteome</keyword>
<dbReference type="EMBL" id="MU855790">
    <property type="protein sequence ID" value="KAK3899407.1"/>
    <property type="molecule type" value="Genomic_DNA"/>
</dbReference>
<evidence type="ECO:0000313" key="1">
    <source>
        <dbReference type="EMBL" id="KAK3899407.1"/>
    </source>
</evidence>
<gene>
    <name evidence="1" type="ORF">C8A05DRAFT_46517</name>
</gene>
<comment type="caution">
    <text evidence="1">The sequence shown here is derived from an EMBL/GenBank/DDBJ whole genome shotgun (WGS) entry which is preliminary data.</text>
</comment>
<evidence type="ECO:0000313" key="2">
    <source>
        <dbReference type="Proteomes" id="UP001303889"/>
    </source>
</evidence>
<name>A0AAN6MEG1_9PEZI</name>
<accession>A0AAN6MEG1</accession>
<dbReference type="Proteomes" id="UP001303889">
    <property type="component" value="Unassembled WGS sequence"/>
</dbReference>
<proteinExistence type="predicted"/>
<protein>
    <submittedName>
        <fullName evidence="1">Uncharacterized protein</fullName>
    </submittedName>
</protein>
<dbReference type="AlphaFoldDB" id="A0AAN6MEG1"/>